<reference evidence="2" key="1">
    <citation type="journal article" date="2020" name="Stud. Mycol.">
        <title>101 Dothideomycetes genomes: a test case for predicting lifestyles and emergence of pathogens.</title>
        <authorList>
            <person name="Haridas S."/>
            <person name="Albert R."/>
            <person name="Binder M."/>
            <person name="Bloem J."/>
            <person name="Labutti K."/>
            <person name="Salamov A."/>
            <person name="Andreopoulos B."/>
            <person name="Baker S."/>
            <person name="Barry K."/>
            <person name="Bills G."/>
            <person name="Bluhm B."/>
            <person name="Cannon C."/>
            <person name="Castanera R."/>
            <person name="Culley D."/>
            <person name="Daum C."/>
            <person name="Ezra D."/>
            <person name="Gonzalez J."/>
            <person name="Henrissat B."/>
            <person name="Kuo A."/>
            <person name="Liang C."/>
            <person name="Lipzen A."/>
            <person name="Lutzoni F."/>
            <person name="Magnuson J."/>
            <person name="Mondo S."/>
            <person name="Nolan M."/>
            <person name="Ohm R."/>
            <person name="Pangilinan J."/>
            <person name="Park H.-J."/>
            <person name="Ramirez L."/>
            <person name="Alfaro M."/>
            <person name="Sun H."/>
            <person name="Tritt A."/>
            <person name="Yoshinaga Y."/>
            <person name="Zwiers L.-H."/>
            <person name="Turgeon B."/>
            <person name="Goodwin S."/>
            <person name="Spatafora J."/>
            <person name="Crous P."/>
            <person name="Grigoriev I."/>
        </authorList>
    </citation>
    <scope>NUCLEOTIDE SEQUENCE</scope>
    <source>
        <strain evidence="2">SCOH1-5</strain>
    </source>
</reference>
<evidence type="ECO:0000256" key="1">
    <source>
        <dbReference type="SAM" id="MobiDB-lite"/>
    </source>
</evidence>
<dbReference type="Proteomes" id="UP000799539">
    <property type="component" value="Unassembled WGS sequence"/>
</dbReference>
<evidence type="ECO:0000313" key="3">
    <source>
        <dbReference type="Proteomes" id="UP000799539"/>
    </source>
</evidence>
<name>A0A6A6FFF1_9PEZI</name>
<evidence type="ECO:0000313" key="2">
    <source>
        <dbReference type="EMBL" id="KAF2212146.1"/>
    </source>
</evidence>
<feature type="region of interest" description="Disordered" evidence="1">
    <location>
        <begin position="119"/>
        <end position="157"/>
    </location>
</feature>
<dbReference type="AlphaFoldDB" id="A0A6A6FFF1"/>
<accession>A0A6A6FFF1</accession>
<organism evidence="2 3">
    <name type="scientific">Cercospora zeae-maydis SCOH1-5</name>
    <dbReference type="NCBI Taxonomy" id="717836"/>
    <lineage>
        <taxon>Eukaryota</taxon>
        <taxon>Fungi</taxon>
        <taxon>Dikarya</taxon>
        <taxon>Ascomycota</taxon>
        <taxon>Pezizomycotina</taxon>
        <taxon>Dothideomycetes</taxon>
        <taxon>Dothideomycetidae</taxon>
        <taxon>Mycosphaerellales</taxon>
        <taxon>Mycosphaerellaceae</taxon>
        <taxon>Cercospora</taxon>
    </lineage>
</organism>
<dbReference type="EMBL" id="ML992673">
    <property type="protein sequence ID" value="KAF2212146.1"/>
    <property type="molecule type" value="Genomic_DNA"/>
</dbReference>
<keyword evidence="3" id="KW-1185">Reference proteome</keyword>
<protein>
    <submittedName>
        <fullName evidence="2">Uncharacterized protein</fullName>
    </submittedName>
</protein>
<sequence>MPLPTASAIALKIPVAARSYSITRRVSDCKPISHISLDSRYTSQATALSLPCHHACSPRASATPTPRTYIIGSKSRPMFGTRVPVAGMLWYPPQPYHRGTIATYLKKIASSSDATASVEIAGSGRAEPKTGTPTTPRKSSREYTTHSRPGQSIRADVGDDFAHQSRYHTDTVCRVVESSWTDFGILRSWSLDAVLGKSFHRKILSQHYKKAGLDGDGIPGTVFTSRSSAPIAELADIERRKIFEAPHDHNLTDK</sequence>
<proteinExistence type="predicted"/>
<gene>
    <name evidence="2" type="ORF">CERZMDRAFT_84540</name>
</gene>